<evidence type="ECO:0000256" key="1">
    <source>
        <dbReference type="SAM" id="MobiDB-lite"/>
    </source>
</evidence>
<evidence type="ECO:0000313" key="3">
    <source>
        <dbReference type="EnsemblMetazoa" id="ASIC019896-PA"/>
    </source>
</evidence>
<evidence type="ECO:0000313" key="4">
    <source>
        <dbReference type="Proteomes" id="UP000030765"/>
    </source>
</evidence>
<gene>
    <name evidence="2" type="ORF">ZHAS_00019896</name>
</gene>
<sequence length="125" mass="13741">MASKKQGCEHELKASTSGSKNTEKRYREETPSDEWSADDSSSDLEDEKCIPEGADLNECLRNLATNFKVAPNDLDLLLHILRRAAPEGTELPNTARELLYPNGKTKKTQSISSPVTSDQSASDSE</sequence>
<evidence type="ECO:0000313" key="2">
    <source>
        <dbReference type="EMBL" id="KFB51418.1"/>
    </source>
</evidence>
<dbReference type="EMBL" id="KE525352">
    <property type="protein sequence ID" value="KFB51418.1"/>
    <property type="molecule type" value="Genomic_DNA"/>
</dbReference>
<protein>
    <submittedName>
        <fullName evidence="2 3">Uncharacterized protein</fullName>
    </submittedName>
</protein>
<feature type="compositionally biased region" description="Polar residues" evidence="1">
    <location>
        <begin position="108"/>
        <end position="125"/>
    </location>
</feature>
<feature type="region of interest" description="Disordered" evidence="1">
    <location>
        <begin position="86"/>
        <end position="125"/>
    </location>
</feature>
<reference evidence="2 4" key="1">
    <citation type="journal article" date="2014" name="BMC Genomics">
        <title>Genome sequence of Anopheles sinensis provides insight into genetics basis of mosquito competence for malaria parasites.</title>
        <authorList>
            <person name="Zhou D."/>
            <person name="Zhang D."/>
            <person name="Ding G."/>
            <person name="Shi L."/>
            <person name="Hou Q."/>
            <person name="Ye Y."/>
            <person name="Xu Y."/>
            <person name="Zhou H."/>
            <person name="Xiong C."/>
            <person name="Li S."/>
            <person name="Yu J."/>
            <person name="Hong S."/>
            <person name="Yu X."/>
            <person name="Zou P."/>
            <person name="Chen C."/>
            <person name="Chang X."/>
            <person name="Wang W."/>
            <person name="Lv Y."/>
            <person name="Sun Y."/>
            <person name="Ma L."/>
            <person name="Shen B."/>
            <person name="Zhu C."/>
        </authorList>
    </citation>
    <scope>NUCLEOTIDE SEQUENCE [LARGE SCALE GENOMIC DNA]</scope>
</reference>
<dbReference type="Proteomes" id="UP000030765">
    <property type="component" value="Unassembled WGS sequence"/>
</dbReference>
<feature type="compositionally biased region" description="Basic and acidic residues" evidence="1">
    <location>
        <begin position="21"/>
        <end position="30"/>
    </location>
</feature>
<proteinExistence type="predicted"/>
<reference evidence="3" key="2">
    <citation type="submission" date="2020-05" db="UniProtKB">
        <authorList>
            <consortium name="EnsemblMetazoa"/>
        </authorList>
    </citation>
    <scope>IDENTIFICATION</scope>
</reference>
<accession>A0A084WMH4</accession>
<name>A0A084WMH4_ANOSI</name>
<feature type="compositionally biased region" description="Basic and acidic residues" evidence="1">
    <location>
        <begin position="1"/>
        <end position="13"/>
    </location>
</feature>
<dbReference type="VEuPathDB" id="VectorBase:ASIC019896"/>
<dbReference type="EMBL" id="ATLV01024454">
    <property type="status" value="NOT_ANNOTATED_CDS"/>
    <property type="molecule type" value="Genomic_DNA"/>
</dbReference>
<feature type="compositionally biased region" description="Acidic residues" evidence="1">
    <location>
        <begin position="31"/>
        <end position="46"/>
    </location>
</feature>
<organism evidence="2">
    <name type="scientific">Anopheles sinensis</name>
    <name type="common">Mosquito</name>
    <dbReference type="NCBI Taxonomy" id="74873"/>
    <lineage>
        <taxon>Eukaryota</taxon>
        <taxon>Metazoa</taxon>
        <taxon>Ecdysozoa</taxon>
        <taxon>Arthropoda</taxon>
        <taxon>Hexapoda</taxon>
        <taxon>Insecta</taxon>
        <taxon>Pterygota</taxon>
        <taxon>Neoptera</taxon>
        <taxon>Endopterygota</taxon>
        <taxon>Diptera</taxon>
        <taxon>Nematocera</taxon>
        <taxon>Culicoidea</taxon>
        <taxon>Culicidae</taxon>
        <taxon>Anophelinae</taxon>
        <taxon>Anopheles</taxon>
    </lineage>
</organism>
<dbReference type="AlphaFoldDB" id="A0A084WMH4"/>
<dbReference type="EnsemblMetazoa" id="ASIC019896-RA">
    <property type="protein sequence ID" value="ASIC019896-PA"/>
    <property type="gene ID" value="ASIC019896"/>
</dbReference>
<keyword evidence="4" id="KW-1185">Reference proteome</keyword>
<feature type="region of interest" description="Disordered" evidence="1">
    <location>
        <begin position="1"/>
        <end position="49"/>
    </location>
</feature>